<keyword evidence="3" id="KW-1185">Reference proteome</keyword>
<dbReference type="Gramene" id="OMERI04G04910.1">
    <property type="protein sequence ID" value="OMERI04G04910.1"/>
    <property type="gene ID" value="OMERI04G04910"/>
</dbReference>
<dbReference type="AlphaFoldDB" id="A0A0E0DBQ3"/>
<feature type="region of interest" description="Disordered" evidence="1">
    <location>
        <begin position="71"/>
        <end position="114"/>
    </location>
</feature>
<reference evidence="2" key="1">
    <citation type="submission" date="2015-04" db="UniProtKB">
        <authorList>
            <consortium name="EnsemblPlants"/>
        </authorList>
    </citation>
    <scope>IDENTIFICATION</scope>
</reference>
<protein>
    <submittedName>
        <fullName evidence="2">Uncharacterized protein</fullName>
    </submittedName>
</protein>
<organism evidence="2">
    <name type="scientific">Oryza meridionalis</name>
    <dbReference type="NCBI Taxonomy" id="40149"/>
    <lineage>
        <taxon>Eukaryota</taxon>
        <taxon>Viridiplantae</taxon>
        <taxon>Streptophyta</taxon>
        <taxon>Embryophyta</taxon>
        <taxon>Tracheophyta</taxon>
        <taxon>Spermatophyta</taxon>
        <taxon>Magnoliopsida</taxon>
        <taxon>Liliopsida</taxon>
        <taxon>Poales</taxon>
        <taxon>Poaceae</taxon>
        <taxon>BOP clade</taxon>
        <taxon>Oryzoideae</taxon>
        <taxon>Oryzeae</taxon>
        <taxon>Oryzinae</taxon>
        <taxon>Oryza</taxon>
    </lineage>
</organism>
<proteinExistence type="predicted"/>
<name>A0A0E0DBQ3_9ORYZ</name>
<dbReference type="HOGENOM" id="CLU_1811178_0_0_1"/>
<evidence type="ECO:0000313" key="3">
    <source>
        <dbReference type="Proteomes" id="UP000008021"/>
    </source>
</evidence>
<evidence type="ECO:0000313" key="2">
    <source>
        <dbReference type="EnsemblPlants" id="OMERI04G04910.1"/>
    </source>
</evidence>
<evidence type="ECO:0000256" key="1">
    <source>
        <dbReference type="SAM" id="MobiDB-lite"/>
    </source>
</evidence>
<reference evidence="2" key="2">
    <citation type="submission" date="2018-05" db="EMBL/GenBank/DDBJ databases">
        <title>OmerRS3 (Oryza meridionalis Reference Sequence Version 3).</title>
        <authorList>
            <person name="Zhang J."/>
            <person name="Kudrna D."/>
            <person name="Lee S."/>
            <person name="Talag J."/>
            <person name="Welchert J."/>
            <person name="Wing R.A."/>
        </authorList>
    </citation>
    <scope>NUCLEOTIDE SEQUENCE [LARGE SCALE GENOMIC DNA]</scope>
    <source>
        <strain evidence="2">cv. OR44</strain>
    </source>
</reference>
<feature type="compositionally biased region" description="Basic and acidic residues" evidence="1">
    <location>
        <begin position="71"/>
        <end position="82"/>
    </location>
</feature>
<dbReference type="EnsemblPlants" id="OMERI04G04910.1">
    <property type="protein sequence ID" value="OMERI04G04910.1"/>
    <property type="gene ID" value="OMERI04G04910"/>
</dbReference>
<dbReference type="Proteomes" id="UP000008021">
    <property type="component" value="Chromosome 4"/>
</dbReference>
<accession>A0A0E0DBQ3</accession>
<sequence>MVFCQHHLPNTPLGLVRLGCSRRGSGPNPRGSPRRGKYPGPCEIPGPPQGFPLLEAREKNHLLLGRGKFPREEAAAQRRRDGGGTALLERRRRRNEDATEGVARGARHDPEATAMVTATARLSPSAATFSPLGD</sequence>
<feature type="region of interest" description="Disordered" evidence="1">
    <location>
        <begin position="21"/>
        <end position="41"/>
    </location>
</feature>